<dbReference type="Proteomes" id="UP000578449">
    <property type="component" value="Unassembled WGS sequence"/>
</dbReference>
<gene>
    <name evidence="3" type="ORF">HNP84_006368</name>
</gene>
<feature type="transmembrane region" description="Helical" evidence="2">
    <location>
        <begin position="45"/>
        <end position="65"/>
    </location>
</feature>
<keyword evidence="2" id="KW-0812">Transmembrane</keyword>
<accession>A0A840PHL3</accession>
<protein>
    <recommendedName>
        <fullName evidence="5">DUF418 domain-containing protein</fullName>
    </recommendedName>
</protein>
<dbReference type="EMBL" id="JACHGN010000015">
    <property type="protein sequence ID" value="MBB5136617.1"/>
    <property type="molecule type" value="Genomic_DNA"/>
</dbReference>
<dbReference type="AlphaFoldDB" id="A0A840PHL3"/>
<evidence type="ECO:0008006" key="5">
    <source>
        <dbReference type="Google" id="ProtNLM"/>
    </source>
</evidence>
<comment type="caution">
    <text evidence="3">The sequence shown here is derived from an EMBL/GenBank/DDBJ whole genome shotgun (WGS) entry which is preliminary data.</text>
</comment>
<name>A0A840PHL3_9ACTN</name>
<reference evidence="3 4" key="1">
    <citation type="submission" date="2020-08" db="EMBL/GenBank/DDBJ databases">
        <title>Genomic Encyclopedia of Type Strains, Phase IV (KMG-IV): sequencing the most valuable type-strain genomes for metagenomic binning, comparative biology and taxonomic classification.</title>
        <authorList>
            <person name="Goeker M."/>
        </authorList>
    </citation>
    <scope>NUCLEOTIDE SEQUENCE [LARGE SCALE GENOMIC DNA]</scope>
    <source>
        <strain evidence="3 4">DSM 45615</strain>
    </source>
</reference>
<evidence type="ECO:0000256" key="2">
    <source>
        <dbReference type="SAM" id="Phobius"/>
    </source>
</evidence>
<proteinExistence type="predicted"/>
<keyword evidence="4" id="KW-1185">Reference proteome</keyword>
<feature type="region of interest" description="Disordered" evidence="1">
    <location>
        <begin position="1"/>
        <end position="20"/>
    </location>
</feature>
<keyword evidence="2" id="KW-0472">Membrane</keyword>
<keyword evidence="2" id="KW-1133">Transmembrane helix</keyword>
<dbReference type="RefSeq" id="WP_185053512.1">
    <property type="nucleotide sequence ID" value="NZ_BAABIX010000008.1"/>
</dbReference>
<evidence type="ECO:0000313" key="4">
    <source>
        <dbReference type="Proteomes" id="UP000578449"/>
    </source>
</evidence>
<evidence type="ECO:0000313" key="3">
    <source>
        <dbReference type="EMBL" id="MBB5136617.1"/>
    </source>
</evidence>
<sequence length="107" mass="11088">MTVPSTVPAVPGEAAGGAGRVPAPDLARGFMLAGHRVRARAAVPLTGYFGGIGTAAIVGLVAIPVTRRPNALATATWLVSVLIAEVMRRRGHRGPAEVLLRRLAYRA</sequence>
<organism evidence="3 4">
    <name type="scientific">Thermocatellispora tengchongensis</name>
    <dbReference type="NCBI Taxonomy" id="1073253"/>
    <lineage>
        <taxon>Bacteria</taxon>
        <taxon>Bacillati</taxon>
        <taxon>Actinomycetota</taxon>
        <taxon>Actinomycetes</taxon>
        <taxon>Streptosporangiales</taxon>
        <taxon>Streptosporangiaceae</taxon>
        <taxon>Thermocatellispora</taxon>
    </lineage>
</organism>
<evidence type="ECO:0000256" key="1">
    <source>
        <dbReference type="SAM" id="MobiDB-lite"/>
    </source>
</evidence>